<dbReference type="OrthoDB" id="8241374at2"/>
<dbReference type="RefSeq" id="WP_143534519.1">
    <property type="nucleotide sequence ID" value="NZ_FWFX01000014.1"/>
</dbReference>
<dbReference type="Proteomes" id="UP000193061">
    <property type="component" value="Unassembled WGS sequence"/>
</dbReference>
<dbReference type="EMBL" id="FWFX01000014">
    <property type="protein sequence ID" value="SLN67229.1"/>
    <property type="molecule type" value="Genomic_DNA"/>
</dbReference>
<organism evidence="2 3">
    <name type="scientific">Roseovarius albus</name>
    <dbReference type="NCBI Taxonomy" id="1247867"/>
    <lineage>
        <taxon>Bacteria</taxon>
        <taxon>Pseudomonadati</taxon>
        <taxon>Pseudomonadota</taxon>
        <taxon>Alphaproteobacteria</taxon>
        <taxon>Rhodobacterales</taxon>
        <taxon>Roseobacteraceae</taxon>
        <taxon>Roseovarius</taxon>
    </lineage>
</organism>
<dbReference type="AlphaFoldDB" id="A0A1X7A0N0"/>
<sequence length="179" mass="18884">MKVTMKLKPLLGFAVSCMIGLSMMGLNSKVLAEEAGENCPENPAKSGTITFSGQSTAVLVGVRWGKGVLTLADGQEIPFRARGYKGGEMGARVADINGEVYGLDNVNDFTGDYEGVSDGVVPIKGKGQLGLVNSKCVFIVAKHDSTGWTASAPSSQRVTIKFVKEKNKTARGHQTSLSN</sequence>
<feature type="chain" id="PRO_5012440013" evidence="1">
    <location>
        <begin position="33"/>
        <end position="179"/>
    </location>
</feature>
<gene>
    <name evidence="2" type="ORF">ROA7450_03582</name>
</gene>
<proteinExistence type="predicted"/>
<evidence type="ECO:0000256" key="1">
    <source>
        <dbReference type="SAM" id="SignalP"/>
    </source>
</evidence>
<feature type="signal peptide" evidence="1">
    <location>
        <begin position="1"/>
        <end position="32"/>
    </location>
</feature>
<evidence type="ECO:0000313" key="3">
    <source>
        <dbReference type="Proteomes" id="UP000193061"/>
    </source>
</evidence>
<reference evidence="2 3" key="1">
    <citation type="submission" date="2017-03" db="EMBL/GenBank/DDBJ databases">
        <authorList>
            <person name="Afonso C.L."/>
            <person name="Miller P.J."/>
            <person name="Scott M.A."/>
            <person name="Spackman E."/>
            <person name="Goraichik I."/>
            <person name="Dimitrov K.M."/>
            <person name="Suarez D.L."/>
            <person name="Swayne D.E."/>
        </authorList>
    </citation>
    <scope>NUCLEOTIDE SEQUENCE [LARGE SCALE GENOMIC DNA]</scope>
    <source>
        <strain evidence="2 3">CECT 7450</strain>
    </source>
</reference>
<name>A0A1X7A0N0_9RHOB</name>
<keyword evidence="3" id="KW-1185">Reference proteome</keyword>
<evidence type="ECO:0000313" key="2">
    <source>
        <dbReference type="EMBL" id="SLN67229.1"/>
    </source>
</evidence>
<protein>
    <submittedName>
        <fullName evidence="2">Uncharacterized protein</fullName>
    </submittedName>
</protein>
<keyword evidence="1" id="KW-0732">Signal</keyword>
<accession>A0A1X7A0N0</accession>